<gene>
    <name evidence="1" type="ORF">L6164_007556</name>
</gene>
<comment type="caution">
    <text evidence="1">The sequence shown here is derived from an EMBL/GenBank/DDBJ whole genome shotgun (WGS) entry which is preliminary data.</text>
</comment>
<accession>A0ACB9PE12</accession>
<evidence type="ECO:0000313" key="1">
    <source>
        <dbReference type="EMBL" id="KAI4346683.1"/>
    </source>
</evidence>
<evidence type="ECO:0000313" key="2">
    <source>
        <dbReference type="Proteomes" id="UP000828941"/>
    </source>
</evidence>
<name>A0ACB9PE12_BAUVA</name>
<reference evidence="1 2" key="1">
    <citation type="journal article" date="2022" name="DNA Res.">
        <title>Chromosomal-level genome assembly of the orchid tree Bauhinia variegata (Leguminosae; Cercidoideae) supports the allotetraploid origin hypothesis of Bauhinia.</title>
        <authorList>
            <person name="Zhong Y."/>
            <person name="Chen Y."/>
            <person name="Zheng D."/>
            <person name="Pang J."/>
            <person name="Liu Y."/>
            <person name="Luo S."/>
            <person name="Meng S."/>
            <person name="Qian L."/>
            <person name="Wei D."/>
            <person name="Dai S."/>
            <person name="Zhou R."/>
        </authorList>
    </citation>
    <scope>NUCLEOTIDE SEQUENCE [LARGE SCALE GENOMIC DNA]</scope>
    <source>
        <strain evidence="1">BV-YZ2020</strain>
    </source>
</reference>
<protein>
    <submittedName>
        <fullName evidence="1">Uncharacterized protein</fullName>
    </submittedName>
</protein>
<dbReference type="EMBL" id="CM039429">
    <property type="protein sequence ID" value="KAI4346683.1"/>
    <property type="molecule type" value="Genomic_DNA"/>
</dbReference>
<sequence>MVWSTYDKIPPEPIRGTFDLTPSHLQKLRESAASKLKNKGSRLSSFALASSCAWTLLAKTEHTREKTAVLIIAVDCRSRLEPPIPPTYLGNCIAGSVASAETKNLLGNDGFVSALEAISEALDRSEEEGVLGKGSRSIGDTIDPSQQRVFSIAGSPRFGVYSVDFGWGRPKKVEMTSIDKTEAFCLAESKHGNGGIEIGLVRSKPLMECFAALLAEGLESL</sequence>
<organism evidence="1 2">
    <name type="scientific">Bauhinia variegata</name>
    <name type="common">Purple orchid tree</name>
    <name type="synonym">Phanera variegata</name>
    <dbReference type="NCBI Taxonomy" id="167791"/>
    <lineage>
        <taxon>Eukaryota</taxon>
        <taxon>Viridiplantae</taxon>
        <taxon>Streptophyta</taxon>
        <taxon>Embryophyta</taxon>
        <taxon>Tracheophyta</taxon>
        <taxon>Spermatophyta</taxon>
        <taxon>Magnoliopsida</taxon>
        <taxon>eudicotyledons</taxon>
        <taxon>Gunneridae</taxon>
        <taxon>Pentapetalae</taxon>
        <taxon>rosids</taxon>
        <taxon>fabids</taxon>
        <taxon>Fabales</taxon>
        <taxon>Fabaceae</taxon>
        <taxon>Cercidoideae</taxon>
        <taxon>Cercideae</taxon>
        <taxon>Bauhiniinae</taxon>
        <taxon>Bauhinia</taxon>
    </lineage>
</organism>
<proteinExistence type="predicted"/>
<dbReference type="Proteomes" id="UP000828941">
    <property type="component" value="Chromosome 4"/>
</dbReference>
<keyword evidence="2" id="KW-1185">Reference proteome</keyword>